<dbReference type="EMBL" id="FORI01000002">
    <property type="protein sequence ID" value="SFI49100.1"/>
    <property type="molecule type" value="Genomic_DNA"/>
</dbReference>
<evidence type="ECO:0000256" key="1">
    <source>
        <dbReference type="ARBA" id="ARBA00000830"/>
    </source>
</evidence>
<comment type="pathway">
    <text evidence="2">Organic acid metabolism; glycolate biosynthesis; glycolate from 2-phosphoglycolate: step 1/1.</text>
</comment>
<dbReference type="NCBIfam" id="TIGR01549">
    <property type="entry name" value="HAD-SF-IA-v1"/>
    <property type="match status" value="1"/>
</dbReference>
<accession>A0A1I3IMJ0</accession>
<dbReference type="PANTHER" id="PTHR43434">
    <property type="entry name" value="PHOSPHOGLYCOLATE PHOSPHATASE"/>
    <property type="match status" value="1"/>
</dbReference>
<evidence type="ECO:0000256" key="4">
    <source>
        <dbReference type="ARBA" id="ARBA00013078"/>
    </source>
</evidence>
<evidence type="ECO:0000313" key="5">
    <source>
        <dbReference type="EMBL" id="SFI49100.1"/>
    </source>
</evidence>
<keyword evidence="6" id="KW-1185">Reference proteome</keyword>
<dbReference type="Gene3D" id="3.40.50.1000">
    <property type="entry name" value="HAD superfamily/HAD-like"/>
    <property type="match status" value="1"/>
</dbReference>
<name>A0A1I3IMJ0_9SPIR</name>
<dbReference type="Gene3D" id="1.10.150.240">
    <property type="entry name" value="Putative phosphatase, domain 2"/>
    <property type="match status" value="1"/>
</dbReference>
<dbReference type="EC" id="3.1.3.18" evidence="4"/>
<dbReference type="InterPro" id="IPR036412">
    <property type="entry name" value="HAD-like_sf"/>
</dbReference>
<organism evidence="5 6">
    <name type="scientific">Treponema bryantii</name>
    <dbReference type="NCBI Taxonomy" id="163"/>
    <lineage>
        <taxon>Bacteria</taxon>
        <taxon>Pseudomonadati</taxon>
        <taxon>Spirochaetota</taxon>
        <taxon>Spirochaetia</taxon>
        <taxon>Spirochaetales</taxon>
        <taxon>Treponemataceae</taxon>
        <taxon>Treponema</taxon>
    </lineage>
</organism>
<sequence>MKIDSIILDVDGTIWNTTGIVASAWNKVIDENFPQVSHVTADILKGQFGKTMDVIADNLFGVLSTEEKKLLMEKCCIEEQKALLSNTENITYKGVIKTLQKLSKRVPLFIVSNCQKGYIELVIEKNGITDLIKDFECFGNNGNSKDENIRLIVKRNGLENPVYVGDTQGDYEACIKAGVPFVWAAYGFGCPNDDKYFAKLEEFAQLEELLP</sequence>
<dbReference type="Proteomes" id="UP000182737">
    <property type="component" value="Unassembled WGS sequence"/>
</dbReference>
<reference evidence="6" key="1">
    <citation type="submission" date="2016-10" db="EMBL/GenBank/DDBJ databases">
        <authorList>
            <person name="Varghese N."/>
            <person name="Submissions S."/>
        </authorList>
    </citation>
    <scope>NUCLEOTIDE SEQUENCE [LARGE SCALE GENOMIC DNA]</scope>
    <source>
        <strain evidence="6">XBD1002</strain>
    </source>
</reference>
<dbReference type="SUPFAM" id="SSF56784">
    <property type="entry name" value="HAD-like"/>
    <property type="match status" value="1"/>
</dbReference>
<proteinExistence type="inferred from homology"/>
<comment type="catalytic activity">
    <reaction evidence="1">
        <text>2-phosphoglycolate + H2O = glycolate + phosphate</text>
        <dbReference type="Rhea" id="RHEA:14369"/>
        <dbReference type="ChEBI" id="CHEBI:15377"/>
        <dbReference type="ChEBI" id="CHEBI:29805"/>
        <dbReference type="ChEBI" id="CHEBI:43474"/>
        <dbReference type="ChEBI" id="CHEBI:58033"/>
        <dbReference type="EC" id="3.1.3.18"/>
    </reaction>
</comment>
<dbReference type="GO" id="GO:0006281">
    <property type="term" value="P:DNA repair"/>
    <property type="evidence" value="ECO:0007669"/>
    <property type="project" value="TreeGrafter"/>
</dbReference>
<dbReference type="InterPro" id="IPR006439">
    <property type="entry name" value="HAD-SF_hydro_IA"/>
</dbReference>
<protein>
    <recommendedName>
        <fullName evidence="4">phosphoglycolate phosphatase</fullName>
        <ecNumber evidence="4">3.1.3.18</ecNumber>
    </recommendedName>
</protein>
<dbReference type="InterPro" id="IPR050155">
    <property type="entry name" value="HAD-like_hydrolase_sf"/>
</dbReference>
<dbReference type="AlphaFoldDB" id="A0A1I3IMJ0"/>
<dbReference type="RefSeq" id="WP_074930290.1">
    <property type="nucleotide sequence ID" value="NZ_FORI01000002.1"/>
</dbReference>
<dbReference type="InterPro" id="IPR023198">
    <property type="entry name" value="PGP-like_dom2"/>
</dbReference>
<dbReference type="PANTHER" id="PTHR43434:SF1">
    <property type="entry name" value="PHOSPHOGLYCOLATE PHOSPHATASE"/>
    <property type="match status" value="1"/>
</dbReference>
<dbReference type="Pfam" id="PF13419">
    <property type="entry name" value="HAD_2"/>
    <property type="match status" value="1"/>
</dbReference>
<gene>
    <name evidence="5" type="ORF">SAMN04487775_1025</name>
</gene>
<dbReference type="InterPro" id="IPR023214">
    <property type="entry name" value="HAD_sf"/>
</dbReference>
<dbReference type="GO" id="GO:0008967">
    <property type="term" value="F:phosphoglycolate phosphatase activity"/>
    <property type="evidence" value="ECO:0007669"/>
    <property type="project" value="UniProtKB-EC"/>
</dbReference>
<dbReference type="SFLD" id="SFLDS00003">
    <property type="entry name" value="Haloacid_Dehalogenase"/>
    <property type="match status" value="1"/>
</dbReference>
<dbReference type="SFLD" id="SFLDG01129">
    <property type="entry name" value="C1.5:_HAD__Beta-PGM__Phosphata"/>
    <property type="match status" value="1"/>
</dbReference>
<evidence type="ECO:0000313" key="6">
    <source>
        <dbReference type="Proteomes" id="UP000182737"/>
    </source>
</evidence>
<evidence type="ECO:0000256" key="3">
    <source>
        <dbReference type="ARBA" id="ARBA00006171"/>
    </source>
</evidence>
<dbReference type="InterPro" id="IPR041492">
    <property type="entry name" value="HAD_2"/>
</dbReference>
<evidence type="ECO:0000256" key="2">
    <source>
        <dbReference type="ARBA" id="ARBA00004818"/>
    </source>
</evidence>
<dbReference type="OrthoDB" id="9792518at2"/>
<comment type="similarity">
    <text evidence="3">Belongs to the HAD-like hydrolase superfamily. CbbY/CbbZ/Gph/YieH family.</text>
</comment>